<dbReference type="InterPro" id="IPR036388">
    <property type="entry name" value="WH-like_DNA-bd_sf"/>
</dbReference>
<dbReference type="Pfam" id="PF00196">
    <property type="entry name" value="GerE"/>
    <property type="match status" value="1"/>
</dbReference>
<dbReference type="InterPro" id="IPR011006">
    <property type="entry name" value="CheY-like_superfamily"/>
</dbReference>
<dbReference type="Gene3D" id="1.10.10.10">
    <property type="entry name" value="Winged helix-like DNA-binding domain superfamily/Winged helix DNA-binding domain"/>
    <property type="match status" value="1"/>
</dbReference>
<dbReference type="OrthoDB" id="9782655at2"/>
<evidence type="ECO:0000256" key="1">
    <source>
        <dbReference type="ARBA" id="ARBA00023015"/>
    </source>
</evidence>
<keyword evidence="1" id="KW-0805">Transcription regulation</keyword>
<dbReference type="CDD" id="cd06170">
    <property type="entry name" value="LuxR_C_like"/>
    <property type="match status" value="1"/>
</dbReference>
<dbReference type="EMBL" id="RXOL01000007">
    <property type="protein sequence ID" value="RVQ65550.1"/>
    <property type="molecule type" value="Genomic_DNA"/>
</dbReference>
<proteinExistence type="predicted"/>
<dbReference type="InterPro" id="IPR001789">
    <property type="entry name" value="Sig_transdc_resp-reg_receiver"/>
</dbReference>
<dbReference type="PROSITE" id="PS50043">
    <property type="entry name" value="HTH_LUXR_2"/>
    <property type="match status" value="1"/>
</dbReference>
<dbReference type="SMART" id="SM00448">
    <property type="entry name" value="REC"/>
    <property type="match status" value="1"/>
</dbReference>
<dbReference type="SUPFAM" id="SSF46894">
    <property type="entry name" value="C-terminal effector domain of the bipartite response regulators"/>
    <property type="match status" value="1"/>
</dbReference>
<dbReference type="PROSITE" id="PS50110">
    <property type="entry name" value="RESPONSE_REGULATORY"/>
    <property type="match status" value="1"/>
</dbReference>
<reference evidence="7 8" key="1">
    <citation type="submission" date="2018-12" db="EMBL/GenBank/DDBJ databases">
        <title>Croceicoccus ponticola sp. nov., a lipolytic bacterium isolated from seawater.</title>
        <authorList>
            <person name="Yoon J.-H."/>
        </authorList>
    </citation>
    <scope>NUCLEOTIDE SEQUENCE [LARGE SCALE GENOMIC DNA]</scope>
    <source>
        <strain evidence="7 8">GM-16</strain>
    </source>
</reference>
<comment type="caution">
    <text evidence="7">The sequence shown here is derived from an EMBL/GenBank/DDBJ whole genome shotgun (WGS) entry which is preliminary data.</text>
</comment>
<protein>
    <submittedName>
        <fullName evidence="7">Response regulator</fullName>
    </submittedName>
</protein>
<dbReference type="Proteomes" id="UP000283003">
    <property type="component" value="Unassembled WGS sequence"/>
</dbReference>
<dbReference type="GO" id="GO:0000160">
    <property type="term" value="P:phosphorelay signal transduction system"/>
    <property type="evidence" value="ECO:0007669"/>
    <property type="project" value="InterPro"/>
</dbReference>
<organism evidence="7 8">
    <name type="scientific">Croceicoccus ponticola</name>
    <dbReference type="NCBI Taxonomy" id="2217664"/>
    <lineage>
        <taxon>Bacteria</taxon>
        <taxon>Pseudomonadati</taxon>
        <taxon>Pseudomonadota</taxon>
        <taxon>Alphaproteobacteria</taxon>
        <taxon>Sphingomonadales</taxon>
        <taxon>Erythrobacteraceae</taxon>
        <taxon>Croceicoccus</taxon>
    </lineage>
</organism>
<evidence type="ECO:0000256" key="2">
    <source>
        <dbReference type="ARBA" id="ARBA00023125"/>
    </source>
</evidence>
<dbReference type="Pfam" id="PF00072">
    <property type="entry name" value="Response_reg"/>
    <property type="match status" value="1"/>
</dbReference>
<dbReference type="PANTHER" id="PTHR44688">
    <property type="entry name" value="DNA-BINDING TRANSCRIPTIONAL ACTIVATOR DEVR_DOSR"/>
    <property type="match status" value="1"/>
</dbReference>
<evidence type="ECO:0000256" key="4">
    <source>
        <dbReference type="PROSITE-ProRule" id="PRU00169"/>
    </source>
</evidence>
<dbReference type="InterPro" id="IPR000792">
    <property type="entry name" value="Tscrpt_reg_LuxR_C"/>
</dbReference>
<dbReference type="PANTHER" id="PTHR44688:SF16">
    <property type="entry name" value="DNA-BINDING TRANSCRIPTIONAL ACTIVATOR DEVR_DOSR"/>
    <property type="match status" value="1"/>
</dbReference>
<dbReference type="SMART" id="SM00421">
    <property type="entry name" value="HTH_LUXR"/>
    <property type="match status" value="1"/>
</dbReference>
<evidence type="ECO:0000313" key="8">
    <source>
        <dbReference type="Proteomes" id="UP000283003"/>
    </source>
</evidence>
<dbReference type="Gene3D" id="3.40.50.2300">
    <property type="match status" value="1"/>
</dbReference>
<feature type="domain" description="Response regulatory" evidence="6">
    <location>
        <begin position="6"/>
        <end position="118"/>
    </location>
</feature>
<sequence>MEQRNIIHIVDADPRNRATFARAIFEMGHHAEVYDDIGELTSHMPQNGIVLAHDDLNAGGIAGLVDIMSERGAWLPVIAMAAVPDIERVVTAMRAGAFDYLQQPIDTDALASAIERVSKEAATHVEYRRRSIEARTRIAMLSTRELEVLDRLTRGCSNKAIARELDISPRTVEIHRGNMMDKLGARHAAEAVRLRLEASMGEWLH</sequence>
<dbReference type="PRINTS" id="PR00038">
    <property type="entry name" value="HTHLUXR"/>
</dbReference>
<keyword evidence="3" id="KW-0804">Transcription</keyword>
<dbReference type="InterPro" id="IPR016032">
    <property type="entry name" value="Sig_transdc_resp-reg_C-effctor"/>
</dbReference>
<feature type="domain" description="HTH luxR-type" evidence="5">
    <location>
        <begin position="134"/>
        <end position="199"/>
    </location>
</feature>
<evidence type="ECO:0000256" key="3">
    <source>
        <dbReference type="ARBA" id="ARBA00023163"/>
    </source>
</evidence>
<keyword evidence="2" id="KW-0238">DNA-binding</keyword>
<gene>
    <name evidence="7" type="ORF">EKN06_13430</name>
</gene>
<name>A0A437GVB7_9SPHN</name>
<dbReference type="GO" id="GO:0003677">
    <property type="term" value="F:DNA binding"/>
    <property type="evidence" value="ECO:0007669"/>
    <property type="project" value="UniProtKB-KW"/>
</dbReference>
<dbReference type="GO" id="GO:0006355">
    <property type="term" value="P:regulation of DNA-templated transcription"/>
    <property type="evidence" value="ECO:0007669"/>
    <property type="project" value="InterPro"/>
</dbReference>
<accession>A0A437GVB7</accession>
<keyword evidence="8" id="KW-1185">Reference proteome</keyword>
<dbReference type="PROSITE" id="PS00622">
    <property type="entry name" value="HTH_LUXR_1"/>
    <property type="match status" value="1"/>
</dbReference>
<dbReference type="SUPFAM" id="SSF52172">
    <property type="entry name" value="CheY-like"/>
    <property type="match status" value="1"/>
</dbReference>
<comment type="caution">
    <text evidence="4">Lacks conserved residue(s) required for the propagation of feature annotation.</text>
</comment>
<evidence type="ECO:0000259" key="6">
    <source>
        <dbReference type="PROSITE" id="PS50110"/>
    </source>
</evidence>
<evidence type="ECO:0000313" key="7">
    <source>
        <dbReference type="EMBL" id="RVQ65550.1"/>
    </source>
</evidence>
<evidence type="ECO:0000259" key="5">
    <source>
        <dbReference type="PROSITE" id="PS50043"/>
    </source>
</evidence>
<dbReference type="AlphaFoldDB" id="A0A437GVB7"/>